<name>A0ABD1ESE3_HYPHA</name>
<gene>
    <name evidence="2" type="ORF">ABEB36_009183</name>
</gene>
<feature type="chain" id="PRO_5044852967" description="Neuropeptide-like 1" evidence="1">
    <location>
        <begin position="28"/>
        <end position="317"/>
    </location>
</feature>
<evidence type="ECO:0000256" key="1">
    <source>
        <dbReference type="SAM" id="SignalP"/>
    </source>
</evidence>
<dbReference type="EMBL" id="JBDJPC010000006">
    <property type="protein sequence ID" value="KAL1498375.1"/>
    <property type="molecule type" value="Genomic_DNA"/>
</dbReference>
<protein>
    <recommendedName>
        <fullName evidence="4">Neuropeptide-like 1</fullName>
    </recommendedName>
</protein>
<comment type="caution">
    <text evidence="2">The sequence shown here is derived from an EMBL/GenBank/DDBJ whole genome shotgun (WGS) entry which is preliminary data.</text>
</comment>
<proteinExistence type="predicted"/>
<keyword evidence="3" id="KW-1185">Reference proteome</keyword>
<evidence type="ECO:0000313" key="3">
    <source>
        <dbReference type="Proteomes" id="UP001566132"/>
    </source>
</evidence>
<evidence type="ECO:0000313" key="2">
    <source>
        <dbReference type="EMBL" id="KAL1498375.1"/>
    </source>
</evidence>
<reference evidence="2 3" key="1">
    <citation type="submission" date="2024-05" db="EMBL/GenBank/DDBJ databases">
        <title>Genetic variation in Jamaican populations of the coffee berry borer (Hypothenemus hampei).</title>
        <authorList>
            <person name="Errbii M."/>
            <person name="Myrie A."/>
        </authorList>
    </citation>
    <scope>NUCLEOTIDE SEQUENCE [LARGE SCALE GENOMIC DNA]</scope>
    <source>
        <strain evidence="2">JA-Hopewell-2020-01-JO</strain>
        <tissue evidence="2">Whole body</tissue>
    </source>
</reference>
<dbReference type="AlphaFoldDB" id="A0ABD1ESE3"/>
<keyword evidence="1" id="KW-0732">Signal</keyword>
<accession>A0ABD1ESE3</accession>
<sequence length="317" mass="36413">MGSLGLIQLSMWCILVGFALIDNKVNSDNSYDFDTAEALRILLLPEENDSIQVQALRRQLLKQLSNLLQPNVEFAEQPDDGNYRRTLASLDLWNDLPEEHKRNIEALARSGMACRMFPELEPQDSTYKRSIEILAKNGQHPLVRQPIENQKRGIEALARNGDLHRPPNYQIQQGNMDYKRNLANLARTYNFPVSNGQSYGKRSLGSLAKNGELPFRYGKRNIQSLARDGVIGKRSIDSDDSPLDKRNIQSLKQRNKRQADYFENEMVYQIPITDYEDYLQELSSQGSYPVEDKRFLGRIPQMGKPKTTAIPKARRYH</sequence>
<organism evidence="2 3">
    <name type="scientific">Hypothenemus hampei</name>
    <name type="common">Coffee berry borer</name>
    <dbReference type="NCBI Taxonomy" id="57062"/>
    <lineage>
        <taxon>Eukaryota</taxon>
        <taxon>Metazoa</taxon>
        <taxon>Ecdysozoa</taxon>
        <taxon>Arthropoda</taxon>
        <taxon>Hexapoda</taxon>
        <taxon>Insecta</taxon>
        <taxon>Pterygota</taxon>
        <taxon>Neoptera</taxon>
        <taxon>Endopterygota</taxon>
        <taxon>Coleoptera</taxon>
        <taxon>Polyphaga</taxon>
        <taxon>Cucujiformia</taxon>
        <taxon>Curculionidae</taxon>
        <taxon>Scolytinae</taxon>
        <taxon>Hypothenemus</taxon>
    </lineage>
</organism>
<evidence type="ECO:0008006" key="4">
    <source>
        <dbReference type="Google" id="ProtNLM"/>
    </source>
</evidence>
<feature type="signal peptide" evidence="1">
    <location>
        <begin position="1"/>
        <end position="27"/>
    </location>
</feature>
<dbReference type="Proteomes" id="UP001566132">
    <property type="component" value="Unassembled WGS sequence"/>
</dbReference>